<evidence type="ECO:0000313" key="4">
    <source>
        <dbReference type="EMBL" id="MFC0684261.1"/>
    </source>
</evidence>
<feature type="domain" description="M23ase beta-sheet core" evidence="2">
    <location>
        <begin position="268"/>
        <end position="362"/>
    </location>
</feature>
<dbReference type="InterPro" id="IPR050570">
    <property type="entry name" value="Cell_wall_metabolism_enzyme"/>
</dbReference>
<dbReference type="Pfam" id="PF19353">
    <property type="entry name" value="DUF5930"/>
    <property type="match status" value="1"/>
</dbReference>
<dbReference type="Gene3D" id="2.70.70.10">
    <property type="entry name" value="Glucose Permease (Domain IIA)"/>
    <property type="match status" value="1"/>
</dbReference>
<organism evidence="4 5">
    <name type="scientific">Novosphingobium clariflavum</name>
    <dbReference type="NCBI Taxonomy" id="2029884"/>
    <lineage>
        <taxon>Bacteria</taxon>
        <taxon>Pseudomonadati</taxon>
        <taxon>Pseudomonadota</taxon>
        <taxon>Alphaproteobacteria</taxon>
        <taxon>Sphingomonadales</taxon>
        <taxon>Sphingomonadaceae</taxon>
        <taxon>Novosphingobium</taxon>
    </lineage>
</organism>
<dbReference type="PANTHER" id="PTHR21666">
    <property type="entry name" value="PEPTIDASE-RELATED"/>
    <property type="match status" value="1"/>
</dbReference>
<dbReference type="EMBL" id="JBHLTM010000027">
    <property type="protein sequence ID" value="MFC0684261.1"/>
    <property type="molecule type" value="Genomic_DNA"/>
</dbReference>
<protein>
    <submittedName>
        <fullName evidence="4">Peptidoglycan DD-metalloendopeptidase family protein</fullName>
    </submittedName>
</protein>
<accession>A0ABV6S4V3</accession>
<evidence type="ECO:0000256" key="1">
    <source>
        <dbReference type="ARBA" id="ARBA00022729"/>
    </source>
</evidence>
<proteinExistence type="predicted"/>
<gene>
    <name evidence="4" type="ORF">ACFFF8_06620</name>
</gene>
<comment type="caution">
    <text evidence="4">The sequence shown here is derived from an EMBL/GenBank/DDBJ whole genome shotgun (WGS) entry which is preliminary data.</text>
</comment>
<name>A0ABV6S4V3_9SPHN</name>
<dbReference type="InterPro" id="IPR011055">
    <property type="entry name" value="Dup_hybrid_motif"/>
</dbReference>
<evidence type="ECO:0000313" key="5">
    <source>
        <dbReference type="Proteomes" id="UP001589858"/>
    </source>
</evidence>
<evidence type="ECO:0000259" key="2">
    <source>
        <dbReference type="Pfam" id="PF01551"/>
    </source>
</evidence>
<sequence>MKFISAGTLKSRLQAAFPEREFIMRSQGQVRFIRISSRMQKVAAGTCAALLGAWCVSMGAVAVSQFSATSDHALLRLREAKVATAESRVQQYRDNLDGTVDDLARRQKFIETVVEAHIGDLPDDKQAGETVTDSASEAAETVKKVSAAVPEAGKLAGVEAEQLAFVERLTRYADRRAASAAQAIRKLGLNPSAMANARGGEGGPLEKLATAADGSIDPRFQRLGQSLARMDSLENGLASIPQVSPAHVAYVSSSFGYRADPFTGGAAFHAGLDFPGPMGSPIYAAAKGRVTFVGQRQGYGNCVEISHGNGLMTRYGHLSGFNVRPGQLVDGGTRIAAMGSTGRSTGPHLHFEVRNNNRPMNPRTFLEAAHNVQQEAR</sequence>
<feature type="domain" description="DUF5930" evidence="3">
    <location>
        <begin position="8"/>
        <end position="63"/>
    </location>
</feature>
<keyword evidence="5" id="KW-1185">Reference proteome</keyword>
<dbReference type="CDD" id="cd12797">
    <property type="entry name" value="M23_peptidase"/>
    <property type="match status" value="1"/>
</dbReference>
<dbReference type="InterPro" id="IPR045974">
    <property type="entry name" value="DUF5930"/>
</dbReference>
<evidence type="ECO:0000259" key="3">
    <source>
        <dbReference type="Pfam" id="PF19353"/>
    </source>
</evidence>
<dbReference type="Pfam" id="PF01551">
    <property type="entry name" value="Peptidase_M23"/>
    <property type="match status" value="1"/>
</dbReference>
<dbReference type="Proteomes" id="UP001589858">
    <property type="component" value="Unassembled WGS sequence"/>
</dbReference>
<dbReference type="PANTHER" id="PTHR21666:SF289">
    <property type="entry name" value="L-ALA--D-GLU ENDOPEPTIDASE"/>
    <property type="match status" value="1"/>
</dbReference>
<dbReference type="SUPFAM" id="SSF51261">
    <property type="entry name" value="Duplicated hybrid motif"/>
    <property type="match status" value="1"/>
</dbReference>
<reference evidence="4 5" key="1">
    <citation type="submission" date="2024-09" db="EMBL/GenBank/DDBJ databases">
        <authorList>
            <person name="Sun Q."/>
            <person name="Mori K."/>
        </authorList>
    </citation>
    <scope>NUCLEOTIDE SEQUENCE [LARGE SCALE GENOMIC DNA]</scope>
    <source>
        <strain evidence="4 5">CICC 11035S</strain>
    </source>
</reference>
<dbReference type="RefSeq" id="WP_267219680.1">
    <property type="nucleotide sequence ID" value="NZ_JAPCWC010000004.1"/>
</dbReference>
<dbReference type="InterPro" id="IPR016047">
    <property type="entry name" value="M23ase_b-sheet_dom"/>
</dbReference>
<keyword evidence="1" id="KW-0732">Signal</keyword>